<dbReference type="AlphaFoldDB" id="A0A437PWU3"/>
<feature type="transmembrane region" description="Helical" evidence="5">
    <location>
        <begin position="94"/>
        <end position="112"/>
    </location>
</feature>
<dbReference type="Proteomes" id="UP000282832">
    <property type="component" value="Unassembled WGS sequence"/>
</dbReference>
<dbReference type="InterPro" id="IPR051788">
    <property type="entry name" value="MFS_Transporter"/>
</dbReference>
<dbReference type="PROSITE" id="PS50850">
    <property type="entry name" value="MFS"/>
    <property type="match status" value="1"/>
</dbReference>
<evidence type="ECO:0000256" key="1">
    <source>
        <dbReference type="ARBA" id="ARBA00004141"/>
    </source>
</evidence>
<evidence type="ECO:0000259" key="6">
    <source>
        <dbReference type="PROSITE" id="PS50850"/>
    </source>
</evidence>
<dbReference type="SUPFAM" id="SSF103473">
    <property type="entry name" value="MFS general substrate transporter"/>
    <property type="match status" value="1"/>
</dbReference>
<evidence type="ECO:0000256" key="4">
    <source>
        <dbReference type="ARBA" id="ARBA00023136"/>
    </source>
</evidence>
<keyword evidence="2 5" id="KW-0812">Transmembrane</keyword>
<gene>
    <name evidence="7" type="ORF">EOJ36_01705</name>
</gene>
<evidence type="ECO:0000313" key="7">
    <source>
        <dbReference type="EMBL" id="RVU26736.1"/>
    </source>
</evidence>
<feature type="transmembrane region" description="Helical" evidence="5">
    <location>
        <begin position="41"/>
        <end position="62"/>
    </location>
</feature>
<dbReference type="CDD" id="cd17393">
    <property type="entry name" value="MFS_MosC_like"/>
    <property type="match status" value="1"/>
</dbReference>
<dbReference type="InterPro" id="IPR011701">
    <property type="entry name" value="MFS"/>
</dbReference>
<dbReference type="InterPro" id="IPR020846">
    <property type="entry name" value="MFS_dom"/>
</dbReference>
<feature type="transmembrane region" description="Helical" evidence="5">
    <location>
        <begin position="133"/>
        <end position="154"/>
    </location>
</feature>
<organism evidence="7 8">
    <name type="scientific">Sandaracinomonas limnophila</name>
    <dbReference type="NCBI Taxonomy" id="1862386"/>
    <lineage>
        <taxon>Bacteria</taxon>
        <taxon>Pseudomonadati</taxon>
        <taxon>Bacteroidota</taxon>
        <taxon>Cytophagia</taxon>
        <taxon>Cytophagales</taxon>
        <taxon>Flectobacillaceae</taxon>
        <taxon>Sandaracinomonas</taxon>
    </lineage>
</organism>
<dbReference type="Pfam" id="PF07690">
    <property type="entry name" value="MFS_1"/>
    <property type="match status" value="1"/>
</dbReference>
<sequence length="379" mass="40841">MGKNRFSISLLFFICGINFASWATRIPDFKAALQLSDADLGKVLLGSPIGSLISLPLAGWLLTKYKSKYISLFSVGLYAFVVPAIGLANNQLTLFLALFGFGMAGDILNIAMNTQVVGLEAKLNKVAMSSFHAVFSIGLMTGAFLGGIISKYQFTPLQHFGGIALIDIICIPFFYPFLLEDDPKVEQKQEKKSILRLPPYLIILSIIALCGMLCEGAMADWITLYFKENVQGNPFPNTIGFSAFALAMVIGRFMGDTLTLKFGTKNMLVTSGILLALGMLITLIFEYYYIKIAGCFITGIGISTIVPLIYSAAGNSKEIAPSVAIAGVSTIAYAGFLVGPVLIGYLSDFIGLPQALVLLIVLGLLASIISKFSLKINRN</sequence>
<dbReference type="GO" id="GO:0016020">
    <property type="term" value="C:membrane"/>
    <property type="evidence" value="ECO:0007669"/>
    <property type="project" value="UniProtKB-SubCell"/>
</dbReference>
<evidence type="ECO:0000256" key="2">
    <source>
        <dbReference type="ARBA" id="ARBA00022692"/>
    </source>
</evidence>
<proteinExistence type="predicted"/>
<feature type="domain" description="Major facilitator superfamily (MFS) profile" evidence="6">
    <location>
        <begin position="4"/>
        <end position="378"/>
    </location>
</feature>
<feature type="transmembrane region" description="Helical" evidence="5">
    <location>
        <begin position="160"/>
        <end position="179"/>
    </location>
</feature>
<comment type="caution">
    <text evidence="7">The sequence shown here is derived from an EMBL/GenBank/DDBJ whole genome shotgun (WGS) entry which is preliminary data.</text>
</comment>
<comment type="subcellular location">
    <subcellularLocation>
        <location evidence="1">Membrane</location>
        <topology evidence="1">Multi-pass membrane protein</topology>
    </subcellularLocation>
</comment>
<keyword evidence="8" id="KW-1185">Reference proteome</keyword>
<name>A0A437PWU3_9BACT</name>
<keyword evidence="4 5" id="KW-0472">Membrane</keyword>
<feature type="transmembrane region" description="Helical" evidence="5">
    <location>
        <begin position="69"/>
        <end position="88"/>
    </location>
</feature>
<accession>A0A437PWU3</accession>
<feature type="transmembrane region" description="Helical" evidence="5">
    <location>
        <begin position="267"/>
        <end position="285"/>
    </location>
</feature>
<evidence type="ECO:0000313" key="8">
    <source>
        <dbReference type="Proteomes" id="UP000282832"/>
    </source>
</evidence>
<dbReference type="EMBL" id="SACY01000001">
    <property type="protein sequence ID" value="RVU26736.1"/>
    <property type="molecule type" value="Genomic_DNA"/>
</dbReference>
<dbReference type="InterPro" id="IPR036259">
    <property type="entry name" value="MFS_trans_sf"/>
</dbReference>
<protein>
    <submittedName>
        <fullName evidence="7">MFS transporter</fullName>
    </submittedName>
</protein>
<evidence type="ECO:0000256" key="3">
    <source>
        <dbReference type="ARBA" id="ARBA00022989"/>
    </source>
</evidence>
<dbReference type="PANTHER" id="PTHR23514:SF13">
    <property type="entry name" value="INNER MEMBRANE PROTEIN YBJJ"/>
    <property type="match status" value="1"/>
</dbReference>
<evidence type="ECO:0000256" key="5">
    <source>
        <dbReference type="SAM" id="Phobius"/>
    </source>
</evidence>
<feature type="transmembrane region" description="Helical" evidence="5">
    <location>
        <begin position="291"/>
        <end position="310"/>
    </location>
</feature>
<reference evidence="7 8" key="1">
    <citation type="submission" date="2019-01" db="EMBL/GenBank/DDBJ databases">
        <authorList>
            <person name="Chen W.-M."/>
        </authorList>
    </citation>
    <scope>NUCLEOTIDE SEQUENCE [LARGE SCALE GENOMIC DNA]</scope>
    <source>
        <strain evidence="7 8">FSY-15</strain>
    </source>
</reference>
<feature type="transmembrane region" description="Helical" evidence="5">
    <location>
        <begin position="238"/>
        <end position="255"/>
    </location>
</feature>
<dbReference type="PANTHER" id="PTHR23514">
    <property type="entry name" value="BYPASS OF STOP CODON PROTEIN 6"/>
    <property type="match status" value="1"/>
</dbReference>
<keyword evidence="3 5" id="KW-1133">Transmembrane helix</keyword>
<feature type="transmembrane region" description="Helical" evidence="5">
    <location>
        <begin position="322"/>
        <end position="343"/>
    </location>
</feature>
<dbReference type="Gene3D" id="1.20.1250.20">
    <property type="entry name" value="MFS general substrate transporter like domains"/>
    <property type="match status" value="2"/>
</dbReference>
<feature type="transmembrane region" description="Helical" evidence="5">
    <location>
        <begin position="200"/>
        <end position="226"/>
    </location>
</feature>
<feature type="transmembrane region" description="Helical" evidence="5">
    <location>
        <begin position="349"/>
        <end position="369"/>
    </location>
</feature>
<dbReference type="OrthoDB" id="9809599at2"/>
<dbReference type="RefSeq" id="WP_127802288.1">
    <property type="nucleotide sequence ID" value="NZ_SACY01000001.1"/>
</dbReference>
<dbReference type="GO" id="GO:0022857">
    <property type="term" value="F:transmembrane transporter activity"/>
    <property type="evidence" value="ECO:0007669"/>
    <property type="project" value="InterPro"/>
</dbReference>